<dbReference type="Pfam" id="PF00069">
    <property type="entry name" value="Pkinase"/>
    <property type="match status" value="1"/>
</dbReference>
<evidence type="ECO:0000256" key="3">
    <source>
        <dbReference type="ARBA" id="ARBA00022777"/>
    </source>
</evidence>
<feature type="compositionally biased region" description="Gly residues" evidence="6">
    <location>
        <begin position="747"/>
        <end position="766"/>
    </location>
</feature>
<comment type="caution">
    <text evidence="9">The sequence shown here is derived from an EMBL/GenBank/DDBJ whole genome shotgun (WGS) entry which is preliminary data.</text>
</comment>
<keyword evidence="1" id="KW-0808">Transferase</keyword>
<protein>
    <recommendedName>
        <fullName evidence="8">Protein kinase domain-containing protein</fullName>
    </recommendedName>
</protein>
<feature type="compositionally biased region" description="Low complexity" evidence="6">
    <location>
        <begin position="736"/>
        <end position="746"/>
    </location>
</feature>
<keyword evidence="3" id="KW-0418">Kinase</keyword>
<dbReference type="PANTHER" id="PTHR44329">
    <property type="entry name" value="SERINE/THREONINE-PROTEIN KINASE TNNI3K-RELATED"/>
    <property type="match status" value="1"/>
</dbReference>
<feature type="region of interest" description="Disordered" evidence="6">
    <location>
        <begin position="404"/>
        <end position="433"/>
    </location>
</feature>
<evidence type="ECO:0000256" key="6">
    <source>
        <dbReference type="SAM" id="MobiDB-lite"/>
    </source>
</evidence>
<dbReference type="GO" id="GO:0005524">
    <property type="term" value="F:ATP binding"/>
    <property type="evidence" value="ECO:0007669"/>
    <property type="project" value="UniProtKB-UniRule"/>
</dbReference>
<dbReference type="EMBL" id="JAEHOC010000166">
    <property type="protein sequence ID" value="KAG2422184.1"/>
    <property type="molecule type" value="Genomic_DNA"/>
</dbReference>
<evidence type="ECO:0000256" key="2">
    <source>
        <dbReference type="ARBA" id="ARBA00022741"/>
    </source>
</evidence>
<dbReference type="SUPFAM" id="SSF56112">
    <property type="entry name" value="Protein kinase-like (PK-like)"/>
    <property type="match status" value="1"/>
</dbReference>
<dbReference type="PROSITE" id="PS00108">
    <property type="entry name" value="PROTEIN_KINASE_ST"/>
    <property type="match status" value="1"/>
</dbReference>
<evidence type="ECO:0000259" key="8">
    <source>
        <dbReference type="PROSITE" id="PS50011"/>
    </source>
</evidence>
<dbReference type="InterPro" id="IPR011009">
    <property type="entry name" value="Kinase-like_dom_sf"/>
</dbReference>
<dbReference type="InterPro" id="IPR051681">
    <property type="entry name" value="Ser/Thr_Kinases-Pseudokinases"/>
</dbReference>
<keyword evidence="2 5" id="KW-0547">Nucleotide-binding</keyword>
<dbReference type="InterPro" id="IPR000719">
    <property type="entry name" value="Prot_kinase_dom"/>
</dbReference>
<evidence type="ECO:0000256" key="1">
    <source>
        <dbReference type="ARBA" id="ARBA00022679"/>
    </source>
</evidence>
<keyword evidence="4 5" id="KW-0067">ATP-binding</keyword>
<feature type="compositionally biased region" description="Low complexity" evidence="6">
    <location>
        <begin position="1297"/>
        <end position="1311"/>
    </location>
</feature>
<dbReference type="OrthoDB" id="542244at2759"/>
<accession>A0A835S8C0</accession>
<evidence type="ECO:0000313" key="9">
    <source>
        <dbReference type="EMBL" id="KAG2422184.1"/>
    </source>
</evidence>
<dbReference type="PROSITE" id="PS00107">
    <property type="entry name" value="PROTEIN_KINASE_ATP"/>
    <property type="match status" value="1"/>
</dbReference>
<feature type="compositionally biased region" description="Gly residues" evidence="6">
    <location>
        <begin position="1157"/>
        <end position="1177"/>
    </location>
</feature>
<dbReference type="Gene3D" id="1.10.510.10">
    <property type="entry name" value="Transferase(Phosphotransferase) domain 1"/>
    <property type="match status" value="1"/>
</dbReference>
<feature type="binding site" evidence="5">
    <location>
        <position position="853"/>
    </location>
    <ligand>
        <name>ATP</name>
        <dbReference type="ChEBI" id="CHEBI:30616"/>
    </ligand>
</feature>
<feature type="compositionally biased region" description="Gly residues" evidence="6">
    <location>
        <begin position="406"/>
        <end position="420"/>
    </location>
</feature>
<dbReference type="PROSITE" id="PS50011">
    <property type="entry name" value="PROTEIN_KINASE_DOM"/>
    <property type="match status" value="1"/>
</dbReference>
<evidence type="ECO:0000256" key="7">
    <source>
        <dbReference type="SAM" id="SignalP"/>
    </source>
</evidence>
<reference evidence="9" key="1">
    <citation type="journal article" date="2020" name="bioRxiv">
        <title>Comparative genomics of Chlamydomonas.</title>
        <authorList>
            <person name="Craig R.J."/>
            <person name="Hasan A.R."/>
            <person name="Ness R.W."/>
            <person name="Keightley P.D."/>
        </authorList>
    </citation>
    <scope>NUCLEOTIDE SEQUENCE</scope>
    <source>
        <strain evidence="9">SAG 7.73</strain>
    </source>
</reference>
<dbReference type="PANTHER" id="PTHR44329:SF214">
    <property type="entry name" value="PROTEIN KINASE DOMAIN-CONTAINING PROTEIN"/>
    <property type="match status" value="1"/>
</dbReference>
<name>A0A835S8C0_CHLIN</name>
<keyword evidence="7" id="KW-0732">Signal</keyword>
<feature type="chain" id="PRO_5032464761" description="Protein kinase domain-containing protein" evidence="7">
    <location>
        <begin position="18"/>
        <end position="1318"/>
    </location>
</feature>
<keyword evidence="10" id="KW-1185">Reference proteome</keyword>
<feature type="domain" description="Protein kinase" evidence="8">
    <location>
        <begin position="826"/>
        <end position="1288"/>
    </location>
</feature>
<feature type="region of interest" description="Disordered" evidence="6">
    <location>
        <begin position="912"/>
        <end position="953"/>
    </location>
</feature>
<dbReference type="Proteomes" id="UP000650467">
    <property type="component" value="Unassembled WGS sequence"/>
</dbReference>
<feature type="region of interest" description="Disordered" evidence="6">
    <location>
        <begin position="721"/>
        <end position="766"/>
    </location>
</feature>
<evidence type="ECO:0000256" key="5">
    <source>
        <dbReference type="PROSITE-ProRule" id="PRU10141"/>
    </source>
</evidence>
<gene>
    <name evidence="9" type="ORF">HXX76_016223</name>
</gene>
<dbReference type="GO" id="GO:0004674">
    <property type="term" value="F:protein serine/threonine kinase activity"/>
    <property type="evidence" value="ECO:0007669"/>
    <property type="project" value="TreeGrafter"/>
</dbReference>
<dbReference type="SMART" id="SM00220">
    <property type="entry name" value="S_TKc"/>
    <property type="match status" value="1"/>
</dbReference>
<feature type="region of interest" description="Disordered" evidence="6">
    <location>
        <begin position="1291"/>
        <end position="1318"/>
    </location>
</feature>
<proteinExistence type="predicted"/>
<feature type="region of interest" description="Disordered" evidence="6">
    <location>
        <begin position="1142"/>
        <end position="1177"/>
    </location>
</feature>
<feature type="signal peptide" evidence="7">
    <location>
        <begin position="1"/>
        <end position="17"/>
    </location>
</feature>
<dbReference type="InterPro" id="IPR008271">
    <property type="entry name" value="Ser/Thr_kinase_AS"/>
</dbReference>
<feature type="compositionally biased region" description="Low complexity" evidence="6">
    <location>
        <begin position="912"/>
        <end position="926"/>
    </location>
</feature>
<evidence type="ECO:0000313" key="10">
    <source>
        <dbReference type="Proteomes" id="UP000650467"/>
    </source>
</evidence>
<feature type="compositionally biased region" description="Gly residues" evidence="6">
    <location>
        <begin position="927"/>
        <end position="944"/>
    </location>
</feature>
<dbReference type="InterPro" id="IPR017441">
    <property type="entry name" value="Protein_kinase_ATP_BS"/>
</dbReference>
<evidence type="ECO:0000256" key="4">
    <source>
        <dbReference type="ARBA" id="ARBA00022840"/>
    </source>
</evidence>
<sequence length="1318" mass="127653">MLALRVICVLLPASVAAADVDGLLHQAVCAKAPALRQVPGPGPLPLPADVAADAAAYGSTHFAALPLRSGERLLAVLWIAAGGQGDGGGPGAALPLLADVGSMRSLCNSLAMCLAGAVDPEYAAWLSGAMRRLAAAATLQALVGELCEAVTQHLRRRFFLDAVAHAAVVPEPRAAVGYMLDHRPQPMGAGGWGSVGPGGAARWGALMAGKPGGGGGGGLTPSLGVMGPGALGVGSPAGALGAFAAPGGVGGGGGGPGAGGGGGAAMAARLAGFASNAGGGGAPGAASAAAMVLPSLRAKGFQMSHTLLQRMVASAAAAAAGGEGGGGVGPDGVYAGVAVADCARHVQDVHQPSRDVCMLMAGGVRGADLTTDASDSNLFASERSTGRISMQSLVVLGLDVGQPSTAGGGGGGDGGGGGAPGSPTSAGGAAGGGGGGPPGSILALYLAFPTRLPPLLVTSTHASCRQLLSVMLARLVRRKVATELAAEFHTLCAGVPGSYAVVPSAPPASAAAAGLSRQQSQLGGDGTHGGRGGAAAAAVAAAAKAAGGGAAAVPLEPSIGSVGPGGSRRLPALAAANLLAAFTDAGCKPGAAAAAGGDKSLGVRPGGVVPPGDKSIGARPLPPGDKSLGPRGPLLLAGAAAAGNAGGGMSGRVIPLGDGSGRPGAVSPAVINGTAVLSLMQEANASTATAGTAGTGTGTGTGAGGVDTAATHAAVDEADVMLSSDPRGEEEEAEEAAAAAAAAAELEGGGGGGGAGGGGGEEGGGEAAPAAVLVVTEADGASSMRHHMGLLVESLMCTLRVSADDAYDGALAGARRGSLDLELDDLRLSGVLGDGGSGVVLCGMLGTVPVAVKIIQMPEVDQLLLLTPGAGGGGGAKAAAAAGAGAGAGAGNGAAPAAAAAAAAAAAHPAAANGAAGAPKPPAASGGEAGGGGGGKPGGNGGGAASSSKLHQAQRDMLRNAMELAVMRSISHVNIVQVYAVYDNVVLERLKREGGAIAYALRRQGPGDMVLPALQAADKPGASKPVFVALCMELCDSGSLASKLEERSFPRVLQVAQPEVPGPEPAAAVAGARSRGTRVLDMVGIYLTVLEVASALRYLHTRRLLHRDIKSANILLKASPTDPRGWTCKLADFGSAIVLDQYQPPEEPSQGPNGEMVAGGGGEAAGGGGGGGGGGGSPGCWYTVQEQSWGTITHMSPESMDNNSRVDASSDIFALGIVMWEIASGRGYRPYKELAPEHIGAAVRKGLRPAFTGEVPPAYRALAQACWAAEPHRRPSAQYVVTQIKAQLRALQSETRQQQQAAVALPQQQPQQQPPRAP</sequence>
<organism evidence="9 10">
    <name type="scientific">Chlamydomonas incerta</name>
    <dbReference type="NCBI Taxonomy" id="51695"/>
    <lineage>
        <taxon>Eukaryota</taxon>
        <taxon>Viridiplantae</taxon>
        <taxon>Chlorophyta</taxon>
        <taxon>core chlorophytes</taxon>
        <taxon>Chlorophyceae</taxon>
        <taxon>CS clade</taxon>
        <taxon>Chlamydomonadales</taxon>
        <taxon>Chlamydomonadaceae</taxon>
        <taxon>Chlamydomonas</taxon>
    </lineage>
</organism>